<dbReference type="GO" id="GO:0016020">
    <property type="term" value="C:membrane"/>
    <property type="evidence" value="ECO:0007669"/>
    <property type="project" value="InterPro"/>
</dbReference>
<dbReference type="RefSeq" id="WP_173862353.1">
    <property type="nucleotide sequence ID" value="NZ_LT899436.1"/>
</dbReference>
<dbReference type="InterPro" id="IPR000462">
    <property type="entry name" value="CDP-OH_P_trans"/>
</dbReference>
<feature type="transmembrane region" description="Helical" evidence="3">
    <location>
        <begin position="144"/>
        <end position="163"/>
    </location>
</feature>
<accession>A0A238U921</accession>
<feature type="transmembrane region" description="Helical" evidence="3">
    <location>
        <begin position="215"/>
        <end position="243"/>
    </location>
</feature>
<evidence type="ECO:0000313" key="5">
    <source>
        <dbReference type="Proteomes" id="UP000215214"/>
    </source>
</evidence>
<dbReference type="Proteomes" id="UP000215214">
    <property type="component" value="Chromosome TJEJU"/>
</dbReference>
<keyword evidence="5" id="KW-1185">Reference proteome</keyword>
<feature type="transmembrane region" description="Helical" evidence="3">
    <location>
        <begin position="67"/>
        <end position="92"/>
    </location>
</feature>
<gene>
    <name evidence="4" type="primary">pssA</name>
    <name evidence="4" type="ORF">TJEJU_1986</name>
</gene>
<proteinExistence type="inferred from homology"/>
<feature type="transmembrane region" description="Helical" evidence="3">
    <location>
        <begin position="12"/>
        <end position="30"/>
    </location>
</feature>
<keyword evidence="1 2" id="KW-0808">Transferase</keyword>
<dbReference type="Pfam" id="PF01066">
    <property type="entry name" value="CDP-OH_P_transf"/>
    <property type="match status" value="1"/>
</dbReference>
<dbReference type="PROSITE" id="PS00379">
    <property type="entry name" value="CDP_ALCOHOL_P_TRANSF"/>
    <property type="match status" value="1"/>
</dbReference>
<dbReference type="KEGG" id="tje:TJEJU_1986"/>
<organism evidence="4 5">
    <name type="scientific">Tenacibaculum jejuense</name>
    <dbReference type="NCBI Taxonomy" id="584609"/>
    <lineage>
        <taxon>Bacteria</taxon>
        <taxon>Pseudomonadati</taxon>
        <taxon>Bacteroidota</taxon>
        <taxon>Flavobacteriia</taxon>
        <taxon>Flavobacteriales</taxon>
        <taxon>Flavobacteriaceae</taxon>
        <taxon>Tenacibaculum</taxon>
    </lineage>
</organism>
<dbReference type="InterPro" id="IPR043130">
    <property type="entry name" value="CDP-OH_PTrfase_TM_dom"/>
</dbReference>
<evidence type="ECO:0000256" key="1">
    <source>
        <dbReference type="ARBA" id="ARBA00022679"/>
    </source>
</evidence>
<dbReference type="AlphaFoldDB" id="A0A238U921"/>
<reference evidence="4 5" key="1">
    <citation type="submission" date="2017-07" db="EMBL/GenBank/DDBJ databases">
        <authorList>
            <person name="Sun Z.S."/>
            <person name="Albrecht U."/>
            <person name="Echele G."/>
            <person name="Lee C.C."/>
        </authorList>
    </citation>
    <scope>NUCLEOTIDE SEQUENCE [LARGE SCALE GENOMIC DNA]</scope>
    <source>
        <strain evidence="5">type strain: KCTC 22618</strain>
    </source>
</reference>
<evidence type="ECO:0000256" key="2">
    <source>
        <dbReference type="RuleBase" id="RU003750"/>
    </source>
</evidence>
<dbReference type="GO" id="GO:0008654">
    <property type="term" value="P:phospholipid biosynthetic process"/>
    <property type="evidence" value="ECO:0007669"/>
    <property type="project" value="InterPro"/>
</dbReference>
<dbReference type="EMBL" id="LT899436">
    <property type="protein sequence ID" value="SNR15689.1"/>
    <property type="molecule type" value="Genomic_DNA"/>
</dbReference>
<evidence type="ECO:0000313" key="4">
    <source>
        <dbReference type="EMBL" id="SNR15689.1"/>
    </source>
</evidence>
<keyword evidence="3" id="KW-0472">Membrane</keyword>
<comment type="similarity">
    <text evidence="2">Belongs to the CDP-alcohol phosphatidyltransferase class-I family.</text>
</comment>
<keyword evidence="3" id="KW-1133">Transmembrane helix</keyword>
<dbReference type="InterPro" id="IPR048254">
    <property type="entry name" value="CDP_ALCOHOL_P_TRANSF_CS"/>
</dbReference>
<protein>
    <submittedName>
        <fullName evidence="4">CDP-alcohol phosphatidyltransferase</fullName>
        <ecNumber evidence="4">2.7.8.8</ecNumber>
    </submittedName>
</protein>
<feature type="transmembrane region" description="Helical" evidence="3">
    <location>
        <begin position="175"/>
        <end position="194"/>
    </location>
</feature>
<dbReference type="Gene3D" id="1.20.120.1760">
    <property type="match status" value="1"/>
</dbReference>
<feature type="transmembrane region" description="Helical" evidence="3">
    <location>
        <begin position="36"/>
        <end position="55"/>
    </location>
</feature>
<dbReference type="GO" id="GO:0003882">
    <property type="term" value="F:CDP-diacylglycerol-serine O-phosphatidyltransferase activity"/>
    <property type="evidence" value="ECO:0007669"/>
    <property type="project" value="UniProtKB-EC"/>
</dbReference>
<keyword evidence="3" id="KW-0812">Transmembrane</keyword>
<dbReference type="EC" id="2.7.8.8" evidence="4"/>
<name>A0A238U921_9FLAO</name>
<feature type="transmembrane region" description="Helical" evidence="3">
    <location>
        <begin position="112"/>
        <end position="132"/>
    </location>
</feature>
<sequence>MNIKKHIPNIITLGNLFCGTVAAILAVRGFFYETAIFVGIGIVLDFLDGFAARLLQVQGELGKQLDSLADMVTSGVVPGIVMLQFMVHSAYYREFGFSSWDSALDIGLGLDNLLSVELLGLLLTLFAGYRLAKFNIDTRQTDSFIGLPTPAMNLFVVSLPMIAGYTKSEFVLNIIHNQFFLIAVTLILSFLMISELPLFSLKFKSAKLKDNLLKYSFILTSVVLLILLKFLAIPLIIILYILLSVFNTVVMKQK</sequence>
<evidence type="ECO:0000256" key="3">
    <source>
        <dbReference type="SAM" id="Phobius"/>
    </source>
</evidence>